<sequence>MERIRDLCDSESDISDEEDDTGINSFANILKLQSEFAATKYTSSNNNNLSTSLDNEFPLTSKVILPDYRDINKPITSISFPLKAHRMLCGILDGTVLIYDFNSMYSNNLNPLKSIVPLESHAIQALEYNRSGTMFLTACGDSSCRIYDHNGDFLNATVRGDPYVRTAKSNLGHTHMILDLSWHANDPNKFWTSAMDGTIRLFDINSKPYGIDQYIPSITAIKCLDKRNINISSISVNSISTSNLGNCIAAGCSDGSIQVFSSNSGESFSETPSFVIREAHKQELGDKNICDIKFLDILTGDIYLMSRGTSDKSLALWDLRKPKYPISKVVNLPCETSDKTNICISPCKGYIITGTSEILSGSSKGNYKFDKRGDLYIFDINELLSDSKIKVEPYVSFEHGISICSWPSEINQIILGLDNGQVHIYYDENSGKSNKGALLFVNKYQHLKYNGASNIRTEVYNATNLPLGFKETRSGEIKYVGISSKNSKITGPQQESIKTFPYSKETSIEDDYDIVSALRSHRSINNLNMKDPLRNSNKRHLDCSDYQDRGNLLKKVSICPRCGLCMCKCIKY</sequence>
<dbReference type="STRING" id="441375.B6AHD8"/>
<dbReference type="Proteomes" id="UP000001460">
    <property type="component" value="Unassembled WGS sequence"/>
</dbReference>
<dbReference type="GO" id="GO:0005634">
    <property type="term" value="C:nucleus"/>
    <property type="evidence" value="ECO:0007669"/>
    <property type="project" value="TreeGrafter"/>
</dbReference>
<name>B6AHD8_CRYMR</name>
<accession>B6AHD8</accession>
<reference evidence="4" key="1">
    <citation type="submission" date="2008-06" db="EMBL/GenBank/DDBJ databases">
        <authorList>
            <person name="Lorenzi H."/>
            <person name="Inman J."/>
            <person name="Miller J."/>
            <person name="Schobel S."/>
            <person name="Amedeo P."/>
            <person name="Caler E.V."/>
            <person name="da Silva J."/>
        </authorList>
    </citation>
    <scope>NUCLEOTIDE SEQUENCE [LARGE SCALE GENOMIC DNA]</scope>
    <source>
        <strain evidence="4">RN66</strain>
    </source>
</reference>
<proteinExistence type="predicted"/>
<dbReference type="VEuPathDB" id="CryptoDB:CMU_005560"/>
<dbReference type="InterPro" id="IPR015943">
    <property type="entry name" value="WD40/YVTN_repeat-like_dom_sf"/>
</dbReference>
<evidence type="ECO:0000256" key="2">
    <source>
        <dbReference type="ARBA" id="ARBA00022737"/>
    </source>
</evidence>
<dbReference type="InterPro" id="IPR036322">
    <property type="entry name" value="WD40_repeat_dom_sf"/>
</dbReference>
<dbReference type="PANTHER" id="PTHR16017:SF0">
    <property type="entry name" value="WD REPEAT-CONTAINING PROTEIN 70"/>
    <property type="match status" value="1"/>
</dbReference>
<gene>
    <name evidence="4" type="ORF">CMU_005560</name>
</gene>
<organism evidence="4 5">
    <name type="scientific">Cryptosporidium muris (strain RN66)</name>
    <dbReference type="NCBI Taxonomy" id="441375"/>
    <lineage>
        <taxon>Eukaryota</taxon>
        <taxon>Sar</taxon>
        <taxon>Alveolata</taxon>
        <taxon>Apicomplexa</taxon>
        <taxon>Conoidasida</taxon>
        <taxon>Coccidia</taxon>
        <taxon>Eucoccidiorida</taxon>
        <taxon>Eimeriorina</taxon>
        <taxon>Cryptosporidiidae</taxon>
        <taxon>Cryptosporidium</taxon>
    </lineage>
</organism>
<dbReference type="OrthoDB" id="10264376at2759"/>
<dbReference type="Pfam" id="PF00400">
    <property type="entry name" value="WD40"/>
    <property type="match status" value="3"/>
</dbReference>
<dbReference type="InterPro" id="IPR051858">
    <property type="entry name" value="WD_repeat_GAD-1"/>
</dbReference>
<evidence type="ECO:0000256" key="1">
    <source>
        <dbReference type="ARBA" id="ARBA00022574"/>
    </source>
</evidence>
<protein>
    <submittedName>
        <fullName evidence="4">Uncharacterized protein</fullName>
    </submittedName>
</protein>
<dbReference type="EMBL" id="DS989734">
    <property type="protein sequence ID" value="EEA07633.1"/>
    <property type="molecule type" value="Genomic_DNA"/>
</dbReference>
<dbReference type="OMA" id="NNNILCC"/>
<evidence type="ECO:0000256" key="3">
    <source>
        <dbReference type="SAM" id="MobiDB-lite"/>
    </source>
</evidence>
<dbReference type="AlphaFoldDB" id="B6AHD8"/>
<evidence type="ECO:0000313" key="5">
    <source>
        <dbReference type="Proteomes" id="UP000001460"/>
    </source>
</evidence>
<feature type="compositionally biased region" description="Acidic residues" evidence="3">
    <location>
        <begin position="9"/>
        <end position="20"/>
    </location>
</feature>
<keyword evidence="5" id="KW-1185">Reference proteome</keyword>
<feature type="region of interest" description="Disordered" evidence="3">
    <location>
        <begin position="1"/>
        <end position="20"/>
    </location>
</feature>
<dbReference type="Gene3D" id="2.130.10.10">
    <property type="entry name" value="YVTN repeat-like/Quinoprotein amine dehydrogenase"/>
    <property type="match status" value="2"/>
</dbReference>
<dbReference type="GO" id="GO:0035861">
    <property type="term" value="C:site of double-strand break"/>
    <property type="evidence" value="ECO:0007669"/>
    <property type="project" value="TreeGrafter"/>
</dbReference>
<evidence type="ECO:0000313" key="4">
    <source>
        <dbReference type="EMBL" id="EEA07633.1"/>
    </source>
</evidence>
<dbReference type="PANTHER" id="PTHR16017">
    <property type="entry name" value="GASTRULATION DEFECTIVE PROTEIN 1-RELATED"/>
    <property type="match status" value="1"/>
</dbReference>
<dbReference type="SUPFAM" id="SSF50978">
    <property type="entry name" value="WD40 repeat-like"/>
    <property type="match status" value="1"/>
</dbReference>
<keyword evidence="2" id="KW-0677">Repeat</keyword>
<keyword evidence="1" id="KW-0853">WD repeat</keyword>
<dbReference type="SMART" id="SM00320">
    <property type="entry name" value="WD40"/>
    <property type="match status" value="4"/>
</dbReference>
<dbReference type="GeneID" id="6997098"/>
<dbReference type="RefSeq" id="XP_002141982.1">
    <property type="nucleotide sequence ID" value="XM_002141946.1"/>
</dbReference>
<dbReference type="InterPro" id="IPR001680">
    <property type="entry name" value="WD40_rpt"/>
</dbReference>
<dbReference type="eggNOG" id="KOG0772">
    <property type="taxonomic scope" value="Eukaryota"/>
</dbReference>